<keyword evidence="10" id="KW-1133">Transmembrane helix</keyword>
<evidence type="ECO:0000256" key="3">
    <source>
        <dbReference type="ARBA" id="ARBA00022576"/>
    </source>
</evidence>
<keyword evidence="3" id="KW-0032">Aminotransferase</keyword>
<dbReference type="UniPathway" id="UPA00528">
    <property type="reaction ID" value="UER00586"/>
</dbReference>
<feature type="non-terminal residue" evidence="12">
    <location>
        <position position="1"/>
    </location>
</feature>
<evidence type="ECO:0000256" key="6">
    <source>
        <dbReference type="ARBA" id="ARBA00025708"/>
    </source>
</evidence>
<feature type="transmembrane region" description="Helical" evidence="10">
    <location>
        <begin position="38"/>
        <end position="60"/>
    </location>
</feature>
<dbReference type="CDD" id="cd00609">
    <property type="entry name" value="AAT_like"/>
    <property type="match status" value="1"/>
</dbReference>
<proteinExistence type="inferred from homology"/>
<feature type="domain" description="Aminotransferase class I/classII large" evidence="11">
    <location>
        <begin position="108"/>
        <end position="298"/>
    </location>
</feature>
<keyword evidence="10" id="KW-0472">Membrane</keyword>
<dbReference type="EMBL" id="RWGY01000011">
    <property type="protein sequence ID" value="TVU30902.1"/>
    <property type="molecule type" value="Genomic_DNA"/>
</dbReference>
<dbReference type="EC" id="2.6.1.2" evidence="9"/>
<evidence type="ECO:0000256" key="2">
    <source>
        <dbReference type="ARBA" id="ARBA00011738"/>
    </source>
</evidence>
<dbReference type="GO" id="GO:0004021">
    <property type="term" value="F:L-alanine:2-oxoglutarate aminotransferase activity"/>
    <property type="evidence" value="ECO:0007669"/>
    <property type="project" value="UniProtKB-EC"/>
</dbReference>
<comment type="subunit">
    <text evidence="2">Homodimer.</text>
</comment>
<dbReference type="InterPro" id="IPR045088">
    <property type="entry name" value="ALAT1/2-like"/>
</dbReference>
<evidence type="ECO:0000256" key="8">
    <source>
        <dbReference type="ARBA" id="ARBA00025785"/>
    </source>
</evidence>
<evidence type="ECO:0000259" key="11">
    <source>
        <dbReference type="Pfam" id="PF00155"/>
    </source>
</evidence>
<sequence length="551" mass="59995">MEDKPDAGVHASLISGKAVADHARWGPTVAEAERLARLAVPNVASCVLMYVVGMVSLMFVGHLGELPLAGAALATSLANVTGYSVLRMEEDLATNPGSHSFNEGIEGLRDAIAAGIALRDGFLCNPKDIFLTDGAAPPVHMMMHVLIRDEKDGILSPIPSHSLYTNSLILRGATLVPYYLDESRGWAVSMPELKQQLDGARSKGVSVRGLVVINPSNPTGHVLAEENQREIVEFCRKEDLVLLADEVYQENIYTDEKKFISFKKIARSMGYGEGDISLVSFHSISNGYYGESGRRGGYMEVTGFNSQVKKQVGDESYASYQAERDNIISSFSRCAEAMMCAFNRLEGVTCTKAEGGMFLFPSISLPEKAIAGAEERNTEPDVYYALRLLEATGIVVVPGSVFGQELGKEFATNYCSQAAAPIPPMASLRCYCVSSSAVIIPRKNSPRTIIRASMDSCPSDEAKAVSNSVRVTTKVNKVYEDMNMGIHCYTDENGELVCEGLDEGPRLTWQDMEKLSREKKRAEEDLQLRRLPVAGGIDWSKLQAAVSMGKN</sequence>
<keyword evidence="13" id="KW-1185">Reference proteome</keyword>
<dbReference type="SUPFAM" id="SSF53383">
    <property type="entry name" value="PLP-dependent transferases"/>
    <property type="match status" value="1"/>
</dbReference>
<evidence type="ECO:0000256" key="7">
    <source>
        <dbReference type="ARBA" id="ARBA00025709"/>
    </source>
</evidence>
<keyword evidence="4" id="KW-0808">Transferase</keyword>
<dbReference type="PANTHER" id="PTHR11751:SF409">
    <property type="entry name" value="ALANINE TRANSAMINASE"/>
    <property type="match status" value="1"/>
</dbReference>
<dbReference type="AlphaFoldDB" id="A0A5J9V3X9"/>
<dbReference type="OrthoDB" id="1732682at2759"/>
<evidence type="ECO:0000313" key="12">
    <source>
        <dbReference type="EMBL" id="TVU30902.1"/>
    </source>
</evidence>
<comment type="pathway">
    <text evidence="7">Photosynthesis; C4 acid pathway.</text>
</comment>
<dbReference type="Gene3D" id="3.90.1150.10">
    <property type="entry name" value="Aspartate Aminotransferase, domain 1"/>
    <property type="match status" value="1"/>
</dbReference>
<keyword evidence="5" id="KW-0663">Pyridoxal phosphate</keyword>
<accession>A0A5J9V3X9</accession>
<dbReference type="GO" id="GO:0042853">
    <property type="term" value="P:L-alanine catabolic process"/>
    <property type="evidence" value="ECO:0007669"/>
    <property type="project" value="UniProtKB-UniPathway"/>
</dbReference>
<reference evidence="12 13" key="1">
    <citation type="journal article" date="2019" name="Sci. Rep.">
        <title>A high-quality genome of Eragrostis curvula grass provides insights into Poaceae evolution and supports new strategies to enhance forage quality.</title>
        <authorList>
            <person name="Carballo J."/>
            <person name="Santos B.A.C.M."/>
            <person name="Zappacosta D."/>
            <person name="Garbus I."/>
            <person name="Selva J.P."/>
            <person name="Gallo C.A."/>
            <person name="Diaz A."/>
            <person name="Albertini E."/>
            <person name="Caccamo M."/>
            <person name="Echenique V."/>
        </authorList>
    </citation>
    <scope>NUCLEOTIDE SEQUENCE [LARGE SCALE GENOMIC DNA]</scope>
    <source>
        <strain evidence="13">cv. Victoria</strain>
        <tissue evidence="12">Leaf</tissue>
    </source>
</reference>
<evidence type="ECO:0000256" key="4">
    <source>
        <dbReference type="ARBA" id="ARBA00022679"/>
    </source>
</evidence>
<gene>
    <name evidence="12" type="ORF">EJB05_22555</name>
</gene>
<comment type="caution">
    <text evidence="12">The sequence shown here is derived from an EMBL/GenBank/DDBJ whole genome shotgun (WGS) entry which is preliminary data.</text>
</comment>
<dbReference type="FunFam" id="3.40.640.10:FF:000012">
    <property type="entry name" value="alanine aminotransferase 2"/>
    <property type="match status" value="1"/>
</dbReference>
<evidence type="ECO:0000313" key="13">
    <source>
        <dbReference type="Proteomes" id="UP000324897"/>
    </source>
</evidence>
<organism evidence="12 13">
    <name type="scientific">Eragrostis curvula</name>
    <name type="common">weeping love grass</name>
    <dbReference type="NCBI Taxonomy" id="38414"/>
    <lineage>
        <taxon>Eukaryota</taxon>
        <taxon>Viridiplantae</taxon>
        <taxon>Streptophyta</taxon>
        <taxon>Embryophyta</taxon>
        <taxon>Tracheophyta</taxon>
        <taxon>Spermatophyta</taxon>
        <taxon>Magnoliopsida</taxon>
        <taxon>Liliopsida</taxon>
        <taxon>Poales</taxon>
        <taxon>Poaceae</taxon>
        <taxon>PACMAD clade</taxon>
        <taxon>Chloridoideae</taxon>
        <taxon>Eragrostideae</taxon>
        <taxon>Eragrostidinae</taxon>
        <taxon>Eragrostis</taxon>
    </lineage>
</organism>
<keyword evidence="10" id="KW-0812">Transmembrane</keyword>
<evidence type="ECO:0000256" key="1">
    <source>
        <dbReference type="ARBA" id="ARBA00001933"/>
    </source>
</evidence>
<evidence type="ECO:0000256" key="10">
    <source>
        <dbReference type="SAM" id="Phobius"/>
    </source>
</evidence>
<dbReference type="InterPro" id="IPR015422">
    <property type="entry name" value="PyrdxlP-dep_Trfase_small"/>
</dbReference>
<protein>
    <recommendedName>
        <fullName evidence="9">alanine transaminase</fullName>
        <ecNumber evidence="9">2.6.1.2</ecNumber>
    </recommendedName>
</protein>
<comment type="pathway">
    <text evidence="6">Amino-acid degradation; L-alanine degradation via transaminase pathway; pyruvate from L-alanine: step 1/1.</text>
</comment>
<dbReference type="InterPro" id="IPR015424">
    <property type="entry name" value="PyrdxlP-dep_Trfase"/>
</dbReference>
<dbReference type="FunFam" id="3.90.1150.10:FF:000151">
    <property type="entry name" value="Alanine aminotransferase 2"/>
    <property type="match status" value="1"/>
</dbReference>
<dbReference type="Proteomes" id="UP000324897">
    <property type="component" value="Chromosome 1"/>
</dbReference>
<dbReference type="Gramene" id="TVU30902">
    <property type="protein sequence ID" value="TVU30902"/>
    <property type="gene ID" value="EJB05_22555"/>
</dbReference>
<dbReference type="GO" id="GO:0030170">
    <property type="term" value="F:pyridoxal phosphate binding"/>
    <property type="evidence" value="ECO:0007669"/>
    <property type="project" value="InterPro"/>
</dbReference>
<dbReference type="InterPro" id="IPR015421">
    <property type="entry name" value="PyrdxlP-dep_Trfase_major"/>
</dbReference>
<dbReference type="PANTHER" id="PTHR11751">
    <property type="entry name" value="ALANINE AMINOTRANSFERASE"/>
    <property type="match status" value="1"/>
</dbReference>
<dbReference type="InterPro" id="IPR004839">
    <property type="entry name" value="Aminotransferase_I/II_large"/>
</dbReference>
<comment type="similarity">
    <text evidence="8">Belongs to the class-I pyridoxal-phosphate-dependent aminotransferase family. Alanine aminotransferase subfamily.</text>
</comment>
<dbReference type="UniPathway" id="UPA00322"/>
<name>A0A5J9V3X9_9POAL</name>
<evidence type="ECO:0000256" key="5">
    <source>
        <dbReference type="ARBA" id="ARBA00022898"/>
    </source>
</evidence>
<comment type="cofactor">
    <cofactor evidence="1">
        <name>pyridoxal 5'-phosphate</name>
        <dbReference type="ChEBI" id="CHEBI:597326"/>
    </cofactor>
</comment>
<dbReference type="Gene3D" id="3.40.640.10">
    <property type="entry name" value="Type I PLP-dependent aspartate aminotransferase-like (Major domain)"/>
    <property type="match status" value="1"/>
</dbReference>
<dbReference type="Pfam" id="PF00155">
    <property type="entry name" value="Aminotran_1_2"/>
    <property type="match status" value="1"/>
</dbReference>
<evidence type="ECO:0000256" key="9">
    <source>
        <dbReference type="ARBA" id="ARBA00026106"/>
    </source>
</evidence>